<feature type="domain" description="GAF" evidence="1">
    <location>
        <begin position="16"/>
        <end position="166"/>
    </location>
</feature>
<evidence type="ECO:0000259" key="1">
    <source>
        <dbReference type="SMART" id="SM00065"/>
    </source>
</evidence>
<dbReference type="Gene3D" id="3.30.450.40">
    <property type="match status" value="1"/>
</dbReference>
<dbReference type="SUPFAM" id="SSF55781">
    <property type="entry name" value="GAF domain-like"/>
    <property type="match status" value="1"/>
</dbReference>
<dbReference type="Proteomes" id="UP001056035">
    <property type="component" value="Chromosome"/>
</dbReference>
<dbReference type="InterPro" id="IPR029016">
    <property type="entry name" value="GAF-like_dom_sf"/>
</dbReference>
<evidence type="ECO:0000313" key="2">
    <source>
        <dbReference type="EMBL" id="UTI62337.1"/>
    </source>
</evidence>
<proteinExistence type="predicted"/>
<dbReference type="Pfam" id="PF13556">
    <property type="entry name" value="HTH_30"/>
    <property type="match status" value="1"/>
</dbReference>
<reference evidence="2 3" key="1">
    <citation type="submission" date="2022-06" db="EMBL/GenBank/DDBJ databases">
        <title>Paraconexibacter antarcticus.</title>
        <authorList>
            <person name="Kim C.S."/>
        </authorList>
    </citation>
    <scope>NUCLEOTIDE SEQUENCE [LARGE SCALE GENOMIC DNA]</scope>
    <source>
        <strain evidence="2 3">02-257</strain>
    </source>
</reference>
<dbReference type="Pfam" id="PF01590">
    <property type="entry name" value="GAF"/>
    <property type="match status" value="1"/>
</dbReference>
<dbReference type="SMART" id="SM00065">
    <property type="entry name" value="GAF"/>
    <property type="match status" value="1"/>
</dbReference>
<dbReference type="InterPro" id="IPR042070">
    <property type="entry name" value="PucR_C-HTH_sf"/>
</dbReference>
<dbReference type="RefSeq" id="WP_254569075.1">
    <property type="nucleotide sequence ID" value="NZ_CP098502.1"/>
</dbReference>
<dbReference type="PANTHER" id="PTHR33744">
    <property type="entry name" value="CARBOHYDRATE DIACID REGULATOR"/>
    <property type="match status" value="1"/>
</dbReference>
<dbReference type="InterPro" id="IPR051448">
    <property type="entry name" value="CdaR-like_regulators"/>
</dbReference>
<protein>
    <submittedName>
        <fullName evidence="2">Helix-turn-helix domain-containing protein</fullName>
    </submittedName>
</protein>
<sequence>MAKSAPPAARPAPDDGIREAASRLAVDVCRVLDIARCSVWLREPGEERFRGVAAHPAAELERDVRRLRIGGEHDAITRDIVAGAAPVFIRDTAADPRTSLMAIRHWHVRTLLGLPLSHDGEVIGVAMVDNGQRAYPYRPEQMAAAAALADAAGAAIGRAREARQLRAQMETVARQNRLLRDASTADQRLAQIVLTGGGLGAIAGAVAELTGKPVALYDTALHVVAAAPAPRDAAAVAVHLLDDPAVRAAVLPELAALKPGACQPVGPLLSVGMRLRHLVAPVDLVSGRWGHLVVMEHRSRLTSLDEYTTRRAAAHVALELAAEERATVGARDARSALAEQLVGGVEDARALRRSADYLGVALDVERVAVVVLSARAPGAGAGPGGDVPDLDARAHGIATAVAAATGREVLDTGSAEGVVLLVETTPGLPGPTAAADVRAAVVAALGGEVADEATRAVGISTRFARATDAAGAFREAREVAGCAARLATGAAAHPVLTADELGPGRLFLTQADPVALARFVAATLGPLLTAGDGMPALLHTLEVFFATTRSVRRSAQALGVHENTVRQRLERIARLTGLDVAGDATDQLSVQIALLIRRVTG</sequence>
<accession>A0ABY5DNE6</accession>
<dbReference type="InterPro" id="IPR003018">
    <property type="entry name" value="GAF"/>
</dbReference>
<gene>
    <name evidence="2" type="ORF">NBH00_13295</name>
</gene>
<evidence type="ECO:0000313" key="3">
    <source>
        <dbReference type="Proteomes" id="UP001056035"/>
    </source>
</evidence>
<dbReference type="InterPro" id="IPR025736">
    <property type="entry name" value="PucR_C-HTH_dom"/>
</dbReference>
<dbReference type="EMBL" id="CP098502">
    <property type="protein sequence ID" value="UTI62337.1"/>
    <property type="molecule type" value="Genomic_DNA"/>
</dbReference>
<keyword evidence="3" id="KW-1185">Reference proteome</keyword>
<dbReference type="PANTHER" id="PTHR33744:SF7">
    <property type="entry name" value="PUCR FAMILY TRANSCRIPTIONAL REGULATOR"/>
    <property type="match status" value="1"/>
</dbReference>
<dbReference type="Gene3D" id="1.10.10.2840">
    <property type="entry name" value="PucR C-terminal helix-turn-helix domain"/>
    <property type="match status" value="1"/>
</dbReference>
<organism evidence="2 3">
    <name type="scientific">Paraconexibacter antarcticus</name>
    <dbReference type="NCBI Taxonomy" id="2949664"/>
    <lineage>
        <taxon>Bacteria</taxon>
        <taxon>Bacillati</taxon>
        <taxon>Actinomycetota</taxon>
        <taxon>Thermoleophilia</taxon>
        <taxon>Solirubrobacterales</taxon>
        <taxon>Paraconexibacteraceae</taxon>
        <taxon>Paraconexibacter</taxon>
    </lineage>
</organism>
<name>A0ABY5DNE6_9ACTN</name>